<evidence type="ECO:0000313" key="3">
    <source>
        <dbReference type="Proteomes" id="UP001297581"/>
    </source>
</evidence>
<keyword evidence="1" id="KW-0732">Signal</keyword>
<dbReference type="Proteomes" id="UP001297581">
    <property type="component" value="Unassembled WGS sequence"/>
</dbReference>
<accession>A0AAJ1BK95</accession>
<name>A0AAJ1BK95_9GAMM</name>
<proteinExistence type="predicted"/>
<feature type="signal peptide" evidence="1">
    <location>
        <begin position="1"/>
        <end position="22"/>
    </location>
</feature>
<comment type="caution">
    <text evidence="2">The sequence shown here is derived from an EMBL/GenBank/DDBJ whole genome shotgun (WGS) entry which is preliminary data.</text>
</comment>
<evidence type="ECO:0000313" key="2">
    <source>
        <dbReference type="EMBL" id="MCH4295382.1"/>
    </source>
</evidence>
<evidence type="ECO:0000256" key="1">
    <source>
        <dbReference type="SAM" id="SignalP"/>
    </source>
</evidence>
<reference evidence="2 3" key="1">
    <citation type="submission" date="2022-02" db="EMBL/GenBank/DDBJ databases">
        <title>The genome sequence of Shewanella sp. 3B26.</title>
        <authorList>
            <person name="Du J."/>
        </authorList>
    </citation>
    <scope>NUCLEOTIDE SEQUENCE [LARGE SCALE GENOMIC DNA]</scope>
    <source>
        <strain evidence="2 3">3B26</strain>
    </source>
</reference>
<dbReference type="EMBL" id="JAKUDL010000004">
    <property type="protein sequence ID" value="MCH4295382.1"/>
    <property type="molecule type" value="Genomic_DNA"/>
</dbReference>
<dbReference type="RefSeq" id="WP_240591597.1">
    <property type="nucleotide sequence ID" value="NZ_JAKUDL010000004.1"/>
</dbReference>
<feature type="chain" id="PRO_5042617342" evidence="1">
    <location>
        <begin position="23"/>
        <end position="193"/>
    </location>
</feature>
<gene>
    <name evidence="2" type="ORF">MJ923_13810</name>
</gene>
<sequence length="193" mass="21338">MTKITYAFVFISSVLLSLSSAAGSSEAVTPPSTPCKQTAELAVKIAPDHQLLKALALSNSYCFQVHIGQSKQGAKYSREQRHNINKTHDTYLIAYKALNTDEAKLLLADQFLREEAQQHVVFMVERSGRLEVVLKAAEWADYSGGYGSRLFPEEDSARLSQLFIRQLPHQGPLTLLNHQSTPAAQPIVAADIR</sequence>
<protein>
    <submittedName>
        <fullName evidence="2">Uncharacterized protein</fullName>
    </submittedName>
</protein>
<organism evidence="2 3">
    <name type="scientific">Shewanella zhuhaiensis</name>
    <dbReference type="NCBI Taxonomy" id="2919576"/>
    <lineage>
        <taxon>Bacteria</taxon>
        <taxon>Pseudomonadati</taxon>
        <taxon>Pseudomonadota</taxon>
        <taxon>Gammaproteobacteria</taxon>
        <taxon>Alteromonadales</taxon>
        <taxon>Shewanellaceae</taxon>
        <taxon>Shewanella</taxon>
    </lineage>
</organism>
<keyword evidence="3" id="KW-1185">Reference proteome</keyword>
<dbReference type="AlphaFoldDB" id="A0AAJ1BK95"/>